<dbReference type="EMBL" id="JACIHM010000001">
    <property type="protein sequence ID" value="MBB4444456.1"/>
    <property type="molecule type" value="Genomic_DNA"/>
</dbReference>
<reference evidence="5 6" key="1">
    <citation type="submission" date="2020-08" db="EMBL/GenBank/DDBJ databases">
        <title>Genomic Encyclopedia of Type Strains, Phase IV (KMG-V): Genome sequencing to study the core and pangenomes of soil and plant-associated prokaryotes.</title>
        <authorList>
            <person name="Whitman W."/>
        </authorList>
    </citation>
    <scope>NUCLEOTIDE SEQUENCE [LARGE SCALE GENOMIC DNA]</scope>
    <source>
        <strain evidence="3 6">SEMIA 444</strain>
        <strain evidence="2 5">SEMIA 448</strain>
        <strain evidence="4 7">SEMIA 452</strain>
    </source>
</reference>
<evidence type="ECO:0000313" key="6">
    <source>
        <dbReference type="Proteomes" id="UP000524535"/>
    </source>
</evidence>
<dbReference type="InterPro" id="IPR017896">
    <property type="entry name" value="4Fe4S_Fe-S-bd"/>
</dbReference>
<dbReference type="Proteomes" id="UP000524535">
    <property type="component" value="Unassembled WGS sequence"/>
</dbReference>
<evidence type="ECO:0000259" key="1">
    <source>
        <dbReference type="PROSITE" id="PS51379"/>
    </source>
</evidence>
<dbReference type="AlphaFoldDB" id="A0A7W6Y018"/>
<protein>
    <recommendedName>
        <fullName evidence="1">4Fe-4S ferredoxin-type domain-containing protein</fullName>
    </recommendedName>
</protein>
<organism evidence="4 7">
    <name type="scientific">Aliirhizobium cellulosilyticum</name>
    <dbReference type="NCBI Taxonomy" id="393664"/>
    <lineage>
        <taxon>Bacteria</taxon>
        <taxon>Pseudomonadati</taxon>
        <taxon>Pseudomonadota</taxon>
        <taxon>Alphaproteobacteria</taxon>
        <taxon>Hyphomicrobiales</taxon>
        <taxon>Rhizobiaceae</taxon>
        <taxon>Aliirhizobium</taxon>
    </lineage>
</organism>
<gene>
    <name evidence="3" type="ORF">GGE31_000240</name>
    <name evidence="2" type="ORF">GGE33_001545</name>
    <name evidence="4" type="ORF">GGE35_000238</name>
</gene>
<evidence type="ECO:0000313" key="4">
    <source>
        <dbReference type="EMBL" id="MBB4444456.1"/>
    </source>
</evidence>
<dbReference type="EMBL" id="JACIGW010000001">
    <property type="protein sequence ID" value="MBB4347837.1"/>
    <property type="molecule type" value="Genomic_DNA"/>
</dbReference>
<evidence type="ECO:0000313" key="7">
    <source>
        <dbReference type="Proteomes" id="UP000576087"/>
    </source>
</evidence>
<dbReference type="PROSITE" id="PS51379">
    <property type="entry name" value="4FE4S_FER_2"/>
    <property type="match status" value="1"/>
</dbReference>
<name>A0A7W6Y018_9HYPH</name>
<keyword evidence="6" id="KW-1185">Reference proteome</keyword>
<dbReference type="Proteomes" id="UP000520770">
    <property type="component" value="Unassembled WGS sequence"/>
</dbReference>
<dbReference type="RefSeq" id="WP_183821826.1">
    <property type="nucleotide sequence ID" value="NZ_JACIGW010000001.1"/>
</dbReference>
<evidence type="ECO:0000313" key="3">
    <source>
        <dbReference type="EMBL" id="MBB4409769.1"/>
    </source>
</evidence>
<accession>A0A7W6Y018</accession>
<feature type="domain" description="4Fe-4S ferredoxin-type" evidence="1">
    <location>
        <begin position="148"/>
        <end position="179"/>
    </location>
</feature>
<proteinExistence type="predicted"/>
<sequence>MSGRLSICREIEAALKPSGIVIRGTVDFAVGEGPLLADGKPAASVVLLGNAGGSIWPAFSRWNTRNNGPDPLDTWSKEIICPLAEKIGGTSYFPSDPPWQPFQQWAMRAEGLKPSPLGILIHPEYGPWHGYRGAIGFPAVVGKSHAGKVVTVGRHACDVCETKPCLTTCPVSAICMDPADFGVSTCRSHLVTPSGQGGCMVSGCLARNACPVGQGYRYPKEQLKFHMRALG</sequence>
<evidence type="ECO:0000313" key="5">
    <source>
        <dbReference type="Proteomes" id="UP000520770"/>
    </source>
</evidence>
<comment type="caution">
    <text evidence="4">The sequence shown here is derived from an EMBL/GenBank/DDBJ whole genome shotgun (WGS) entry which is preliminary data.</text>
</comment>
<dbReference type="EMBL" id="JACIGY010000001">
    <property type="protein sequence ID" value="MBB4409769.1"/>
    <property type="molecule type" value="Genomic_DNA"/>
</dbReference>
<dbReference type="Proteomes" id="UP000576087">
    <property type="component" value="Unassembled WGS sequence"/>
</dbReference>
<evidence type="ECO:0000313" key="2">
    <source>
        <dbReference type="EMBL" id="MBB4347837.1"/>
    </source>
</evidence>